<dbReference type="AlphaFoldDB" id="A0A1D2VKS4"/>
<evidence type="ECO:0000256" key="8">
    <source>
        <dbReference type="ARBA" id="ARBA00023146"/>
    </source>
</evidence>
<dbReference type="PROSITE" id="PS00178">
    <property type="entry name" value="AA_TRNA_LIGASE_I"/>
    <property type="match status" value="1"/>
</dbReference>
<dbReference type="FunFam" id="3.40.50.620:FF:000082">
    <property type="entry name" value="MSW1p Mitochondrial tryptophanyl-tRNA synthetase"/>
    <property type="match status" value="1"/>
</dbReference>
<organism evidence="14 15">
    <name type="scientific">Ascoidea rubescens DSM 1968</name>
    <dbReference type="NCBI Taxonomy" id="1344418"/>
    <lineage>
        <taxon>Eukaryota</taxon>
        <taxon>Fungi</taxon>
        <taxon>Dikarya</taxon>
        <taxon>Ascomycota</taxon>
        <taxon>Saccharomycotina</taxon>
        <taxon>Saccharomycetes</taxon>
        <taxon>Ascoideaceae</taxon>
        <taxon>Ascoidea</taxon>
    </lineage>
</organism>
<name>A0A1D2VKS4_9ASCO</name>
<dbReference type="HAMAP" id="MF_00140_B">
    <property type="entry name" value="Trp_tRNA_synth_B"/>
    <property type="match status" value="1"/>
</dbReference>
<dbReference type="CDD" id="cd00806">
    <property type="entry name" value="TrpRS_core"/>
    <property type="match status" value="1"/>
</dbReference>
<sequence length="390" mass="43731">MRARRKTPGGKCQRRVSTKSTALSARPESSIQTISFGSNDFAIPNNSTVFSLIQPTGKLHLGNYLGAINVWKNISDSNDNSNTKILFGTADLHAITIPKPASELRNYRLETIASLLASGLDPNKSIIFHQSQIPEHAELTWILSCITGMGYLNRMTQWKSKSNLKSDTNSIDAIMSVNSGLLFYPVLMAADILLYHSTHVPVGDDQSQHLELTRHLAEKFNSTYSSPNFFKEPKTLFAPTKKILSLRNPLKKMSKSDPDPFSCIYITDDPKVISKKIRKTVTDSIQDRFYFDPIERPGVSNLINIISGIQKKSIHHVEQDLLSSNVNDHKSFKDYATEVIINELAQPKKIFEQLINDKPYLDQIINQGNEKARAIASKNMLNIKKCIGLD</sequence>
<evidence type="ECO:0000256" key="4">
    <source>
        <dbReference type="ARBA" id="ARBA00022598"/>
    </source>
</evidence>
<keyword evidence="5 12" id="KW-0547">Nucleotide-binding</keyword>
<comment type="similarity">
    <text evidence="2 12">Belongs to the class-I aminoacyl-tRNA synthetase family.</text>
</comment>
<dbReference type="SUPFAM" id="SSF52374">
    <property type="entry name" value="Nucleotidylyl transferase"/>
    <property type="match status" value="1"/>
</dbReference>
<proteinExistence type="inferred from homology"/>
<keyword evidence="8 12" id="KW-0030">Aminoacyl-tRNA synthetase</keyword>
<dbReference type="GO" id="GO:0005524">
    <property type="term" value="F:ATP binding"/>
    <property type="evidence" value="ECO:0007669"/>
    <property type="project" value="UniProtKB-KW"/>
</dbReference>
<evidence type="ECO:0000256" key="13">
    <source>
        <dbReference type="SAM" id="MobiDB-lite"/>
    </source>
</evidence>
<dbReference type="InterPro" id="IPR014729">
    <property type="entry name" value="Rossmann-like_a/b/a_fold"/>
</dbReference>
<dbReference type="Proteomes" id="UP000095038">
    <property type="component" value="Unassembled WGS sequence"/>
</dbReference>
<gene>
    <name evidence="14" type="ORF">ASCRUDRAFT_79789</name>
</gene>
<evidence type="ECO:0000256" key="9">
    <source>
        <dbReference type="ARBA" id="ARBA00030268"/>
    </source>
</evidence>
<evidence type="ECO:0000256" key="3">
    <source>
        <dbReference type="ARBA" id="ARBA00013161"/>
    </source>
</evidence>
<evidence type="ECO:0000256" key="7">
    <source>
        <dbReference type="ARBA" id="ARBA00022917"/>
    </source>
</evidence>
<dbReference type="NCBIfam" id="TIGR00233">
    <property type="entry name" value="trpS"/>
    <property type="match status" value="1"/>
</dbReference>
<keyword evidence="6 12" id="KW-0067">ATP-binding</keyword>
<evidence type="ECO:0000256" key="11">
    <source>
        <dbReference type="ARBA" id="ARBA00069760"/>
    </source>
</evidence>
<keyword evidence="7 12" id="KW-0648">Protein biosynthesis</keyword>
<protein>
    <recommendedName>
        <fullName evidence="11">Tryptophan--tRNA ligase, mitochondrial</fullName>
        <ecNumber evidence="3">6.1.1.2</ecNumber>
    </recommendedName>
    <alternativeName>
        <fullName evidence="9">Tryptophanyl-tRNA synthetase</fullName>
    </alternativeName>
</protein>
<dbReference type="GO" id="GO:0070183">
    <property type="term" value="P:mitochondrial tryptophanyl-tRNA aminoacylation"/>
    <property type="evidence" value="ECO:0007669"/>
    <property type="project" value="EnsemblFungi"/>
</dbReference>
<dbReference type="EMBL" id="KV454477">
    <property type="protein sequence ID" value="ODV62211.1"/>
    <property type="molecule type" value="Genomic_DNA"/>
</dbReference>
<keyword evidence="15" id="KW-1185">Reference proteome</keyword>
<comment type="subcellular location">
    <subcellularLocation>
        <location evidence="1">Mitochondrion matrix</location>
    </subcellularLocation>
</comment>
<dbReference type="InterPro" id="IPR001412">
    <property type="entry name" value="aa-tRNA-synth_I_CS"/>
</dbReference>
<reference evidence="15" key="1">
    <citation type="submission" date="2016-05" db="EMBL/GenBank/DDBJ databases">
        <title>Comparative genomics of biotechnologically important yeasts.</title>
        <authorList>
            <consortium name="DOE Joint Genome Institute"/>
            <person name="Riley R."/>
            <person name="Haridas S."/>
            <person name="Wolfe K.H."/>
            <person name="Lopes M.R."/>
            <person name="Hittinger C.T."/>
            <person name="Goker M."/>
            <person name="Salamov A."/>
            <person name="Wisecaver J."/>
            <person name="Long T.M."/>
            <person name="Aerts A.L."/>
            <person name="Barry K."/>
            <person name="Choi C."/>
            <person name="Clum A."/>
            <person name="Coughlan A.Y."/>
            <person name="Deshpande S."/>
            <person name="Douglass A.P."/>
            <person name="Hanson S.J."/>
            <person name="Klenk H.-P."/>
            <person name="Labutti K."/>
            <person name="Lapidus A."/>
            <person name="Lindquist E."/>
            <person name="Lipzen A."/>
            <person name="Meier-Kolthoff J.P."/>
            <person name="Ohm R.A."/>
            <person name="Otillar R.P."/>
            <person name="Pangilinan J."/>
            <person name="Peng Y."/>
            <person name="Rokas A."/>
            <person name="Rosa C.A."/>
            <person name="Scheuner C."/>
            <person name="Sibirny A.A."/>
            <person name="Slot J.C."/>
            <person name="Stielow J.B."/>
            <person name="Sun H."/>
            <person name="Kurtzman C.P."/>
            <person name="Blackwell M."/>
            <person name="Grigoriev I.V."/>
            <person name="Jeffries T.W."/>
        </authorList>
    </citation>
    <scope>NUCLEOTIDE SEQUENCE [LARGE SCALE GENOMIC DNA]</scope>
    <source>
        <strain evidence="15">DSM 1968</strain>
    </source>
</reference>
<dbReference type="InterPro" id="IPR024109">
    <property type="entry name" value="Trp-tRNA-ligase_bac-type"/>
</dbReference>
<dbReference type="GO" id="GO:0005759">
    <property type="term" value="C:mitochondrial matrix"/>
    <property type="evidence" value="ECO:0007669"/>
    <property type="project" value="UniProtKB-SubCell"/>
</dbReference>
<accession>A0A1D2VKS4</accession>
<dbReference type="InParanoid" id="A0A1D2VKS4"/>
<dbReference type="PANTHER" id="PTHR43766:SF1">
    <property type="entry name" value="TRYPTOPHAN--TRNA LIGASE, MITOCHONDRIAL"/>
    <property type="match status" value="1"/>
</dbReference>
<dbReference type="STRING" id="1344418.A0A1D2VKS4"/>
<dbReference type="GO" id="GO:0004830">
    <property type="term" value="F:tryptophan-tRNA ligase activity"/>
    <property type="evidence" value="ECO:0007669"/>
    <property type="project" value="UniProtKB-EC"/>
</dbReference>
<dbReference type="PANTHER" id="PTHR43766">
    <property type="entry name" value="TRYPTOPHAN--TRNA LIGASE, MITOCHONDRIAL"/>
    <property type="match status" value="1"/>
</dbReference>
<evidence type="ECO:0000313" key="14">
    <source>
        <dbReference type="EMBL" id="ODV62211.1"/>
    </source>
</evidence>
<dbReference type="Gene3D" id="1.10.240.10">
    <property type="entry name" value="Tyrosyl-Transfer RNA Synthetase"/>
    <property type="match status" value="1"/>
</dbReference>
<dbReference type="InterPro" id="IPR050203">
    <property type="entry name" value="Trp-tRNA_synthetase"/>
</dbReference>
<dbReference type="Gene3D" id="3.40.50.620">
    <property type="entry name" value="HUPs"/>
    <property type="match status" value="1"/>
</dbReference>
<dbReference type="OrthoDB" id="15808at2759"/>
<evidence type="ECO:0000256" key="10">
    <source>
        <dbReference type="ARBA" id="ARBA00049929"/>
    </source>
</evidence>
<evidence type="ECO:0000256" key="6">
    <source>
        <dbReference type="ARBA" id="ARBA00022840"/>
    </source>
</evidence>
<dbReference type="EC" id="6.1.1.2" evidence="3"/>
<feature type="compositionally biased region" description="Basic residues" evidence="13">
    <location>
        <begin position="1"/>
        <end position="17"/>
    </location>
</feature>
<dbReference type="RefSeq" id="XP_020048518.1">
    <property type="nucleotide sequence ID" value="XM_020194422.1"/>
</dbReference>
<dbReference type="FunCoup" id="A0A1D2VKS4">
    <property type="interactions" value="443"/>
</dbReference>
<comment type="catalytic activity">
    <reaction evidence="10">
        <text>tRNA(Trp) + L-tryptophan + ATP = L-tryptophyl-tRNA(Trp) + AMP + diphosphate + H(+)</text>
        <dbReference type="Rhea" id="RHEA:24080"/>
        <dbReference type="Rhea" id="RHEA-COMP:9671"/>
        <dbReference type="Rhea" id="RHEA-COMP:9705"/>
        <dbReference type="ChEBI" id="CHEBI:15378"/>
        <dbReference type="ChEBI" id="CHEBI:30616"/>
        <dbReference type="ChEBI" id="CHEBI:33019"/>
        <dbReference type="ChEBI" id="CHEBI:57912"/>
        <dbReference type="ChEBI" id="CHEBI:78442"/>
        <dbReference type="ChEBI" id="CHEBI:78535"/>
        <dbReference type="ChEBI" id="CHEBI:456215"/>
        <dbReference type="EC" id="6.1.1.2"/>
    </reaction>
</comment>
<dbReference type="InterPro" id="IPR002305">
    <property type="entry name" value="aa-tRNA-synth_Ic"/>
</dbReference>
<dbReference type="Pfam" id="PF00579">
    <property type="entry name" value="tRNA-synt_1b"/>
    <property type="match status" value="1"/>
</dbReference>
<evidence type="ECO:0000256" key="2">
    <source>
        <dbReference type="ARBA" id="ARBA00005594"/>
    </source>
</evidence>
<evidence type="ECO:0000256" key="12">
    <source>
        <dbReference type="RuleBase" id="RU363036"/>
    </source>
</evidence>
<evidence type="ECO:0000256" key="5">
    <source>
        <dbReference type="ARBA" id="ARBA00022741"/>
    </source>
</evidence>
<dbReference type="InterPro" id="IPR002306">
    <property type="entry name" value="Trp-tRNA-ligase"/>
</dbReference>
<feature type="region of interest" description="Disordered" evidence="13">
    <location>
        <begin position="1"/>
        <end position="24"/>
    </location>
</feature>
<evidence type="ECO:0000256" key="1">
    <source>
        <dbReference type="ARBA" id="ARBA00004305"/>
    </source>
</evidence>
<keyword evidence="4 12" id="KW-0436">Ligase</keyword>
<evidence type="ECO:0000313" key="15">
    <source>
        <dbReference type="Proteomes" id="UP000095038"/>
    </source>
</evidence>
<dbReference type="PRINTS" id="PR01039">
    <property type="entry name" value="TRNASYNTHTRP"/>
</dbReference>
<dbReference type="FunFam" id="1.10.240.10:FF:000002">
    <property type="entry name" value="Tryptophan--tRNA ligase"/>
    <property type="match status" value="1"/>
</dbReference>
<dbReference type="GeneID" id="30968058"/>